<evidence type="ECO:0000313" key="3">
    <source>
        <dbReference type="Proteomes" id="UP000292447"/>
    </source>
</evidence>
<accession>A0A4P6XSZ2</accession>
<gene>
    <name evidence="2" type="ORF">METSCH_D00310</name>
</gene>
<feature type="region of interest" description="Disordered" evidence="1">
    <location>
        <begin position="658"/>
        <end position="685"/>
    </location>
</feature>
<reference evidence="3" key="1">
    <citation type="submission" date="2019-03" db="EMBL/GenBank/DDBJ databases">
        <title>Snf2 controls pulcherriminic acid biosynthesis and connects pigmentation and antifungal activity of the yeast Metschnikowia pulcherrima.</title>
        <authorList>
            <person name="Gore-Lloyd D."/>
            <person name="Sumann I."/>
            <person name="Brachmann A.O."/>
            <person name="Schneeberger K."/>
            <person name="Ortiz-Merino R.A."/>
            <person name="Moreno-Beltran M."/>
            <person name="Schlaefli M."/>
            <person name="Kirner P."/>
            <person name="Santos Kron A."/>
            <person name="Wolfe K.H."/>
            <person name="Piel J."/>
            <person name="Ahrens C.H."/>
            <person name="Henk D."/>
            <person name="Freimoser F.M."/>
        </authorList>
    </citation>
    <scope>NUCLEOTIDE SEQUENCE [LARGE SCALE GENOMIC DNA]</scope>
    <source>
        <strain evidence="3">APC 1.2</strain>
    </source>
</reference>
<dbReference type="Proteomes" id="UP000292447">
    <property type="component" value="Chromosome IV"/>
</dbReference>
<evidence type="ECO:0000256" key="1">
    <source>
        <dbReference type="SAM" id="MobiDB-lite"/>
    </source>
</evidence>
<feature type="compositionally biased region" description="Polar residues" evidence="1">
    <location>
        <begin position="672"/>
        <end position="685"/>
    </location>
</feature>
<dbReference type="EMBL" id="CP034459">
    <property type="protein sequence ID" value="QBM88974.1"/>
    <property type="molecule type" value="Genomic_DNA"/>
</dbReference>
<feature type="compositionally biased region" description="Polar residues" evidence="1">
    <location>
        <begin position="63"/>
        <end position="73"/>
    </location>
</feature>
<protein>
    <submittedName>
        <fullName evidence="2">Uncharacterized protein</fullName>
    </submittedName>
</protein>
<keyword evidence="3" id="KW-1185">Reference proteome</keyword>
<evidence type="ECO:0000313" key="2">
    <source>
        <dbReference type="EMBL" id="QBM88974.1"/>
    </source>
</evidence>
<proteinExistence type="predicted"/>
<feature type="region of interest" description="Disordered" evidence="1">
    <location>
        <begin position="51"/>
        <end position="73"/>
    </location>
</feature>
<feature type="compositionally biased region" description="Basic and acidic residues" evidence="1">
    <location>
        <begin position="8"/>
        <end position="22"/>
    </location>
</feature>
<feature type="region of interest" description="Disordered" evidence="1">
    <location>
        <begin position="1"/>
        <end position="23"/>
    </location>
</feature>
<sequence>MNGPVQTKSREQQRSLRIEYPRHHPVTNDNCVDATGSLCTSTHHEYMKLGHTENQGGHKRKPPQSSSNSYFQHNRSGNCNNVLDYDNPEKLFPYAGIPDLTRICLHEIFSATDLHEFCPGEHFTSNKPRNSKVETQFSYGEVGQKITTASLVVGPIPMRAQFCYCGVNRFQRVKAQKSKLTYDCHIILSSDTISEATCTLLLLSSLSLAFLEALSWSTNPPLGSTKYLNTKLGRNLAMLNLFRKKTSQTRSLCFIKESTNLNDFLCKGFEKSLELGLVNETLFFFTKRKPMSIITSQERQIKTSQSSPGPVGNLDFPSLITFVDKGRSMTLKCRIKQMNDIGDFRISHGSAEGLDKIIRLRSLISKPNKLEDMSRQNCKRLSGDENFINFPGGIQKPFPELCHRSESLSFCDKIPLEREKQNLPKQKVIQRLSDLFSRKGAKHSSKLAIEIEKAQVGRPYDNIPVSQELKDYYRKVSVLNVLRGVIYKSSYAADNSSVNSCSGDLRLAKTFIREKPIIASAEACRTEKPSCQGKCIHPRCIKFSSRQASKPYGEECETSPPCVSCECLNSVGAYVPRVREYEKRLKVFNERNLRISEVNSLDDGPSDKVVRTLLHSCDKSFAMKAEVPSFEQPQCQDINIPRKMADTMLKGAVGFHKGESNSGKSPLCAKRSSIQGSPPTSGRTNKTKRITTLISHFPTDSFALNSANSVLEIAVTEKLMPLSISCLDDPVTALNFVSGPCEFEGNERFYEKKKSDPHFAGVSKDEDPYLSVVDMVTKSDERCGEQLPQEVVCSDVISTILSGEERPYTSARNSLRLFNMFRENANLPMISFLQADKRLSDSNIPTVPPRDMINDRPFHDGSPLAVFFSARSHPQTFSPITSPNLVMIKRSTEVNLDRRCQPSVFQSPIGAIQAGKQLSHISPDSIDTAGELLPVPSKCCVSEAKNSEERPKSILMRPDIDQKEHYTYSKNVHFGTSFPGITDVRRRKSFEVEGIFDQSFISKLRTSVEEESRRKNFVREKIDRLFAKGWNDSLTRDCHAITAHLETGNSTREKTNQARRLAKTNLGLNQFQIVTLGRSGELMTRYFQYNNGAFEPIEEESLWSWEYV</sequence>
<organism evidence="2 3">
    <name type="scientific">Metschnikowia aff. pulcherrima</name>
    <dbReference type="NCBI Taxonomy" id="2163413"/>
    <lineage>
        <taxon>Eukaryota</taxon>
        <taxon>Fungi</taxon>
        <taxon>Dikarya</taxon>
        <taxon>Ascomycota</taxon>
        <taxon>Saccharomycotina</taxon>
        <taxon>Pichiomycetes</taxon>
        <taxon>Metschnikowiaceae</taxon>
        <taxon>Metschnikowia</taxon>
    </lineage>
</organism>
<name>A0A4P6XSZ2_9ASCO</name>
<dbReference type="AlphaFoldDB" id="A0A4P6XSZ2"/>